<comment type="caution">
    <text evidence="3">The sequence shown here is derived from an EMBL/GenBank/DDBJ whole genome shotgun (WGS) entry which is preliminary data.</text>
</comment>
<dbReference type="EMBL" id="JACIJD010000025">
    <property type="protein sequence ID" value="MBB5695905.1"/>
    <property type="molecule type" value="Genomic_DNA"/>
</dbReference>
<evidence type="ECO:0000256" key="1">
    <source>
        <dbReference type="SAM" id="MobiDB-lite"/>
    </source>
</evidence>
<feature type="chain" id="PRO_5032735527" evidence="2">
    <location>
        <begin position="20"/>
        <end position="91"/>
    </location>
</feature>
<reference evidence="3 4" key="1">
    <citation type="submission" date="2020-08" db="EMBL/GenBank/DDBJ databases">
        <title>Genomic Encyclopedia of Type Strains, Phase IV (KMG-IV): sequencing the most valuable type-strain genomes for metagenomic binning, comparative biology and taxonomic classification.</title>
        <authorList>
            <person name="Goeker M."/>
        </authorList>
    </citation>
    <scope>NUCLEOTIDE SEQUENCE [LARGE SCALE GENOMIC DNA]</scope>
    <source>
        <strain evidence="3 4">DSM 25622</strain>
    </source>
</reference>
<dbReference type="RefSeq" id="WP_075822299.1">
    <property type="nucleotide sequence ID" value="NZ_JACIJD010000025.1"/>
</dbReference>
<sequence>MRNHALALALGLVALPALAQSPVTQGSGPPQVMVPTAPHPGHPAAMVPDQGAGVPGAAASPAAPHGPDHSGEGPPSPQAGVPGIQDPSQQN</sequence>
<evidence type="ECO:0000313" key="4">
    <source>
        <dbReference type="Proteomes" id="UP000580654"/>
    </source>
</evidence>
<keyword evidence="4" id="KW-1185">Reference proteome</keyword>
<protein>
    <submittedName>
        <fullName evidence="3">Uncharacterized protein</fullName>
    </submittedName>
</protein>
<gene>
    <name evidence="3" type="ORF">FHS87_003973</name>
</gene>
<keyword evidence="2" id="KW-0732">Signal</keyword>
<organism evidence="3 4">
    <name type="scientific">Muricoccus pecuniae</name>
    <dbReference type="NCBI Taxonomy" id="693023"/>
    <lineage>
        <taxon>Bacteria</taxon>
        <taxon>Pseudomonadati</taxon>
        <taxon>Pseudomonadota</taxon>
        <taxon>Alphaproteobacteria</taxon>
        <taxon>Acetobacterales</taxon>
        <taxon>Roseomonadaceae</taxon>
        <taxon>Muricoccus</taxon>
    </lineage>
</organism>
<evidence type="ECO:0000256" key="2">
    <source>
        <dbReference type="SAM" id="SignalP"/>
    </source>
</evidence>
<dbReference type="AlphaFoldDB" id="A0A840Y587"/>
<feature type="compositionally biased region" description="Low complexity" evidence="1">
    <location>
        <begin position="51"/>
        <end position="65"/>
    </location>
</feature>
<feature type="region of interest" description="Disordered" evidence="1">
    <location>
        <begin position="21"/>
        <end position="91"/>
    </location>
</feature>
<evidence type="ECO:0000313" key="3">
    <source>
        <dbReference type="EMBL" id="MBB5695905.1"/>
    </source>
</evidence>
<dbReference type="Proteomes" id="UP000580654">
    <property type="component" value="Unassembled WGS sequence"/>
</dbReference>
<accession>A0A840Y587</accession>
<name>A0A840Y587_9PROT</name>
<feature type="signal peptide" evidence="2">
    <location>
        <begin position="1"/>
        <end position="19"/>
    </location>
</feature>
<proteinExistence type="predicted"/>